<dbReference type="EMBL" id="JARJCN010000021">
    <property type="protein sequence ID" value="KAJ7090925.1"/>
    <property type="molecule type" value="Genomic_DNA"/>
</dbReference>
<gene>
    <name evidence="2" type="ORF">B0H15DRAFT_948675</name>
</gene>
<keyword evidence="3" id="KW-1185">Reference proteome</keyword>
<feature type="compositionally biased region" description="Polar residues" evidence="1">
    <location>
        <begin position="40"/>
        <end position="51"/>
    </location>
</feature>
<dbReference type="Proteomes" id="UP001222325">
    <property type="component" value="Unassembled WGS sequence"/>
</dbReference>
<sequence>MHPVSKVKALGGATQRADMMYYRLATDCLFFENFGRRQANPANKPNSTASLHSRDLPQAPRSGADIDHTILHLFEDFGRRQANPAIEQDSMASLYSRDVPQAPRSGAAIGYTIFGVPASGSK</sequence>
<feature type="region of interest" description="Disordered" evidence="1">
    <location>
        <begin position="37"/>
        <end position="63"/>
    </location>
</feature>
<name>A0AAD6U5R6_9AGAR</name>
<evidence type="ECO:0000313" key="2">
    <source>
        <dbReference type="EMBL" id="KAJ7090925.1"/>
    </source>
</evidence>
<dbReference type="AlphaFoldDB" id="A0AAD6U5R6"/>
<reference evidence="2" key="1">
    <citation type="submission" date="2023-03" db="EMBL/GenBank/DDBJ databases">
        <title>Massive genome expansion in bonnet fungi (Mycena s.s.) driven by repeated elements and novel gene families across ecological guilds.</title>
        <authorList>
            <consortium name="Lawrence Berkeley National Laboratory"/>
            <person name="Harder C.B."/>
            <person name="Miyauchi S."/>
            <person name="Viragh M."/>
            <person name="Kuo A."/>
            <person name="Thoen E."/>
            <person name="Andreopoulos B."/>
            <person name="Lu D."/>
            <person name="Skrede I."/>
            <person name="Drula E."/>
            <person name="Henrissat B."/>
            <person name="Morin E."/>
            <person name="Kohler A."/>
            <person name="Barry K."/>
            <person name="LaButti K."/>
            <person name="Morin E."/>
            <person name="Salamov A."/>
            <person name="Lipzen A."/>
            <person name="Mereny Z."/>
            <person name="Hegedus B."/>
            <person name="Baldrian P."/>
            <person name="Stursova M."/>
            <person name="Weitz H."/>
            <person name="Taylor A."/>
            <person name="Grigoriev I.V."/>
            <person name="Nagy L.G."/>
            <person name="Martin F."/>
            <person name="Kauserud H."/>
        </authorList>
    </citation>
    <scope>NUCLEOTIDE SEQUENCE</scope>
    <source>
        <strain evidence="2">CBHHK173m</strain>
    </source>
</reference>
<organism evidence="2 3">
    <name type="scientific">Mycena belliarum</name>
    <dbReference type="NCBI Taxonomy" id="1033014"/>
    <lineage>
        <taxon>Eukaryota</taxon>
        <taxon>Fungi</taxon>
        <taxon>Dikarya</taxon>
        <taxon>Basidiomycota</taxon>
        <taxon>Agaricomycotina</taxon>
        <taxon>Agaricomycetes</taxon>
        <taxon>Agaricomycetidae</taxon>
        <taxon>Agaricales</taxon>
        <taxon>Marasmiineae</taxon>
        <taxon>Mycenaceae</taxon>
        <taxon>Mycena</taxon>
    </lineage>
</organism>
<accession>A0AAD6U5R6</accession>
<protein>
    <submittedName>
        <fullName evidence="2">Uncharacterized protein</fullName>
    </submittedName>
</protein>
<comment type="caution">
    <text evidence="2">The sequence shown here is derived from an EMBL/GenBank/DDBJ whole genome shotgun (WGS) entry which is preliminary data.</text>
</comment>
<proteinExistence type="predicted"/>
<evidence type="ECO:0000313" key="3">
    <source>
        <dbReference type="Proteomes" id="UP001222325"/>
    </source>
</evidence>
<evidence type="ECO:0000256" key="1">
    <source>
        <dbReference type="SAM" id="MobiDB-lite"/>
    </source>
</evidence>